<proteinExistence type="predicted"/>
<name>A0A1G7C2Y5_9BURK</name>
<keyword evidence="2" id="KW-1185">Reference proteome</keyword>
<dbReference type="RefSeq" id="WP_139160451.1">
    <property type="nucleotide sequence ID" value="NZ_FMZC01000015.1"/>
</dbReference>
<dbReference type="Proteomes" id="UP000198781">
    <property type="component" value="Unassembled WGS sequence"/>
</dbReference>
<gene>
    <name evidence="1" type="ORF">SAMN05192589_11559</name>
</gene>
<dbReference type="AlphaFoldDB" id="A0A1G7C2Y5"/>
<accession>A0A1G7C2Y5</accession>
<evidence type="ECO:0000313" key="2">
    <source>
        <dbReference type="Proteomes" id="UP000198781"/>
    </source>
</evidence>
<sequence length="295" mass="32844">MGKDLNAAALAANRLVAKPIALDSRYPAAACFKHIQLTDIPAVMNKNGFRMGAALMERWFIAPAFSMPISWKGSARAALDNRSLDGHHVDTTTVSMSWALRFGRTQDTFAELTRAVLGLSSIQSLNRSKEELFSMLRRAGKFGAHAATFGEGRSVIELHETAHVNARPVSSNGLEKLTDPIDDLYCALGAFTLHVAAEGVISPLKRSGVQATHQVDIHGLAFYIRDCYDFTDDQPLGNWDASEVQMLPARHLRLAENASFRQWRDRHQRGGDFIIFSDIHRQKFSAPLTWYFKES</sequence>
<dbReference type="OrthoDB" id="6986732at2"/>
<evidence type="ECO:0000313" key="1">
    <source>
        <dbReference type="EMBL" id="SDE33130.1"/>
    </source>
</evidence>
<reference evidence="1 2" key="1">
    <citation type="submission" date="2016-10" db="EMBL/GenBank/DDBJ databases">
        <authorList>
            <person name="de Groot N.N."/>
        </authorList>
    </citation>
    <scope>NUCLEOTIDE SEQUENCE [LARGE SCALE GENOMIC DNA]</scope>
    <source>
        <strain evidence="1 2">DSM 16619</strain>
    </source>
</reference>
<dbReference type="Pfam" id="PF19940">
    <property type="entry name" value="DUF6402"/>
    <property type="match status" value="2"/>
</dbReference>
<dbReference type="STRING" id="187868.SAMN05192589_11559"/>
<dbReference type="InterPro" id="IPR045646">
    <property type="entry name" value="DUF6402"/>
</dbReference>
<dbReference type="EMBL" id="FMZC01000015">
    <property type="protein sequence ID" value="SDE33130.1"/>
    <property type="molecule type" value="Genomic_DNA"/>
</dbReference>
<organism evidence="1 2">
    <name type="scientific">Paracidovorax valerianellae</name>
    <dbReference type="NCBI Taxonomy" id="187868"/>
    <lineage>
        <taxon>Bacteria</taxon>
        <taxon>Pseudomonadati</taxon>
        <taxon>Pseudomonadota</taxon>
        <taxon>Betaproteobacteria</taxon>
        <taxon>Burkholderiales</taxon>
        <taxon>Comamonadaceae</taxon>
        <taxon>Paracidovorax</taxon>
    </lineage>
</organism>
<protein>
    <submittedName>
        <fullName evidence="1">Uncharacterized protein</fullName>
    </submittedName>
</protein>